<dbReference type="InterPro" id="IPR003738">
    <property type="entry name" value="SRAP"/>
</dbReference>
<evidence type="ECO:0000256" key="2">
    <source>
        <dbReference type="ARBA" id="ARBA00022670"/>
    </source>
</evidence>
<reference evidence="9 10" key="1">
    <citation type="submission" date="2015-02" db="EMBL/GenBank/DDBJ databases">
        <title>Draft genome sequences of ten Microbacterium spp. with emphasis on heavy metal contaminated environments.</title>
        <authorList>
            <person name="Corretto E."/>
        </authorList>
    </citation>
    <scope>NUCLEOTIDE SEQUENCE [LARGE SCALE GENOMIC DNA]</scope>
    <source>
        <strain evidence="9 10">DSM 12966</strain>
    </source>
</reference>
<evidence type="ECO:0000256" key="3">
    <source>
        <dbReference type="ARBA" id="ARBA00022763"/>
    </source>
</evidence>
<dbReference type="PANTHER" id="PTHR13604">
    <property type="entry name" value="DC12-RELATED"/>
    <property type="match status" value="1"/>
</dbReference>
<evidence type="ECO:0000313" key="9">
    <source>
        <dbReference type="EMBL" id="KJL21006.1"/>
    </source>
</evidence>
<gene>
    <name evidence="9" type="ORF">RN50_01973</name>
</gene>
<sequence length="231" mass="25548">MRDADVCARAYPGGMCASYGLDPRFTDTELLAAADEAVLDGLRGWAEENDRETVRPTGRNLRNLNPIVVPSEGAPTLEPGWWGFLVGGEPSKFPSINTRSERLRERPGGLRNRALVPATSWYEMKKPERVWHEFGLDDGVLFGMAAVTQQGRTADDRSFTCYSIVMRPAPDHLADVHDRMPVLIPASLSGDWLTAEPSSEILEEALLAAAALDDRVRVAPRRDDKGTDRLF</sequence>
<keyword evidence="7" id="KW-0456">Lyase</keyword>
<keyword evidence="4 8" id="KW-0378">Hydrolase</keyword>
<protein>
    <recommendedName>
        <fullName evidence="8">Abasic site processing protein</fullName>
        <ecNumber evidence="8">3.4.-.-</ecNumber>
    </recommendedName>
</protein>
<evidence type="ECO:0000256" key="5">
    <source>
        <dbReference type="ARBA" id="ARBA00023124"/>
    </source>
</evidence>
<keyword evidence="10" id="KW-1185">Reference proteome</keyword>
<proteinExistence type="inferred from homology"/>
<dbReference type="GO" id="GO:0006508">
    <property type="term" value="P:proteolysis"/>
    <property type="evidence" value="ECO:0007669"/>
    <property type="project" value="UniProtKB-KW"/>
</dbReference>
<evidence type="ECO:0000256" key="4">
    <source>
        <dbReference type="ARBA" id="ARBA00022801"/>
    </source>
</evidence>
<dbReference type="PATRIC" id="fig|104336.4.peg.2011"/>
<dbReference type="PANTHER" id="PTHR13604:SF0">
    <property type="entry name" value="ABASIC SITE PROCESSING PROTEIN HMCES"/>
    <property type="match status" value="1"/>
</dbReference>
<accession>A0A0F0KP27</accession>
<keyword evidence="2 8" id="KW-0645">Protease</keyword>
<name>A0A0F0KP27_9MICO</name>
<dbReference type="Gene3D" id="3.90.1680.10">
    <property type="entry name" value="SOS response associated peptidase-like"/>
    <property type="match status" value="1"/>
</dbReference>
<evidence type="ECO:0000256" key="7">
    <source>
        <dbReference type="ARBA" id="ARBA00023239"/>
    </source>
</evidence>
<keyword evidence="6" id="KW-0238">DNA-binding</keyword>
<comment type="similarity">
    <text evidence="1 8">Belongs to the SOS response-associated peptidase family.</text>
</comment>
<dbReference type="Proteomes" id="UP000033572">
    <property type="component" value="Unassembled WGS sequence"/>
</dbReference>
<evidence type="ECO:0000256" key="6">
    <source>
        <dbReference type="ARBA" id="ARBA00023125"/>
    </source>
</evidence>
<evidence type="ECO:0000256" key="1">
    <source>
        <dbReference type="ARBA" id="ARBA00008136"/>
    </source>
</evidence>
<organism evidence="9 10">
    <name type="scientific">Microbacterium foliorum</name>
    <dbReference type="NCBI Taxonomy" id="104336"/>
    <lineage>
        <taxon>Bacteria</taxon>
        <taxon>Bacillati</taxon>
        <taxon>Actinomycetota</taxon>
        <taxon>Actinomycetes</taxon>
        <taxon>Micrococcales</taxon>
        <taxon>Microbacteriaceae</taxon>
        <taxon>Microbacterium</taxon>
    </lineage>
</organism>
<dbReference type="AlphaFoldDB" id="A0A0F0KP27"/>
<dbReference type="InterPro" id="IPR036590">
    <property type="entry name" value="SRAP-like"/>
</dbReference>
<evidence type="ECO:0000313" key="10">
    <source>
        <dbReference type="Proteomes" id="UP000033572"/>
    </source>
</evidence>
<dbReference type="GO" id="GO:0106300">
    <property type="term" value="P:protein-DNA covalent cross-linking repair"/>
    <property type="evidence" value="ECO:0007669"/>
    <property type="project" value="InterPro"/>
</dbReference>
<evidence type="ECO:0000256" key="8">
    <source>
        <dbReference type="RuleBase" id="RU364100"/>
    </source>
</evidence>
<dbReference type="GO" id="GO:0003697">
    <property type="term" value="F:single-stranded DNA binding"/>
    <property type="evidence" value="ECO:0007669"/>
    <property type="project" value="InterPro"/>
</dbReference>
<dbReference type="Pfam" id="PF02586">
    <property type="entry name" value="SRAP"/>
    <property type="match status" value="1"/>
</dbReference>
<keyword evidence="3" id="KW-0227">DNA damage</keyword>
<comment type="caution">
    <text evidence="9">The sequence shown here is derived from an EMBL/GenBank/DDBJ whole genome shotgun (WGS) entry which is preliminary data.</text>
</comment>
<dbReference type="SUPFAM" id="SSF143081">
    <property type="entry name" value="BB1717-like"/>
    <property type="match status" value="1"/>
</dbReference>
<dbReference type="EC" id="3.4.-.-" evidence="8"/>
<dbReference type="EMBL" id="JYIU01000042">
    <property type="protein sequence ID" value="KJL21006.1"/>
    <property type="molecule type" value="Genomic_DNA"/>
</dbReference>
<dbReference type="GO" id="GO:0008233">
    <property type="term" value="F:peptidase activity"/>
    <property type="evidence" value="ECO:0007669"/>
    <property type="project" value="UniProtKB-KW"/>
</dbReference>
<dbReference type="GO" id="GO:0016829">
    <property type="term" value="F:lyase activity"/>
    <property type="evidence" value="ECO:0007669"/>
    <property type="project" value="UniProtKB-KW"/>
</dbReference>
<keyword evidence="5" id="KW-0190">Covalent protein-DNA linkage</keyword>